<dbReference type="Proteomes" id="UP001212152">
    <property type="component" value="Unassembled WGS sequence"/>
</dbReference>
<keyword evidence="2" id="KW-0812">Transmembrane</keyword>
<reference evidence="3" key="1">
    <citation type="submission" date="2020-05" db="EMBL/GenBank/DDBJ databases">
        <title>Phylogenomic resolution of chytrid fungi.</title>
        <authorList>
            <person name="Stajich J.E."/>
            <person name="Amses K."/>
            <person name="Simmons R."/>
            <person name="Seto K."/>
            <person name="Myers J."/>
            <person name="Bonds A."/>
            <person name="Quandt C.A."/>
            <person name="Barry K."/>
            <person name="Liu P."/>
            <person name="Grigoriev I."/>
            <person name="Longcore J.E."/>
            <person name="James T.Y."/>
        </authorList>
    </citation>
    <scope>NUCLEOTIDE SEQUENCE</scope>
    <source>
        <strain evidence="3">JEL0379</strain>
    </source>
</reference>
<evidence type="ECO:0000256" key="1">
    <source>
        <dbReference type="SAM" id="MobiDB-lite"/>
    </source>
</evidence>
<keyword evidence="2" id="KW-0472">Membrane</keyword>
<sequence length="485" mass="53685">MLHHATLSLQPASVVADKTPFGSAHHCSSAPVARPQRRLAKHTSLVNPATRSVKRTVAKRRSRSFSDLESIQEHEPMRFTAPEDDACETAPNRRRRRSLIVTPSVTIYMLPAASVSAYVLGTPRRRRVPGDEKIGREALRRRAKFTSLRSAAVSPAPTQVGSPLKSAIAEVASGPSSSPKPSPPLRYARELALPRLEPDLERQTYVVSYRKLLLRKSIRVRVPIANLMGHIRVVQPTVHWTTQESLAATLATVGNNTHPGSINTSMNARRRNRQRLNRISQNLSYKDPSPLRAEWRPEDDALADSTHLSKYSRRVEDVTRDAAAKAELAVRKMSMDSLKGIPSSPSPAMSPLRATLGHRASLPAMKLNERHSESSHSMFSKPILSRLRPLSASSFASTDFSSSSAHQSASKPAWRKNPWKGIKRALSCSMLSLRPWKSKAAEREQYLQEEQQQSGPHFVLSTLVGGPPSPPARASTESFWRPVIV</sequence>
<protein>
    <submittedName>
        <fullName evidence="3">Uncharacterized protein</fullName>
    </submittedName>
</protein>
<evidence type="ECO:0000313" key="4">
    <source>
        <dbReference type="Proteomes" id="UP001212152"/>
    </source>
</evidence>
<feature type="region of interest" description="Disordered" evidence="1">
    <location>
        <begin position="445"/>
        <end position="478"/>
    </location>
</feature>
<gene>
    <name evidence="3" type="ORF">HDU87_000407</name>
</gene>
<feature type="transmembrane region" description="Helical" evidence="2">
    <location>
        <begin position="99"/>
        <end position="120"/>
    </location>
</feature>
<organism evidence="3 4">
    <name type="scientific">Geranomyces variabilis</name>
    <dbReference type="NCBI Taxonomy" id="109894"/>
    <lineage>
        <taxon>Eukaryota</taxon>
        <taxon>Fungi</taxon>
        <taxon>Fungi incertae sedis</taxon>
        <taxon>Chytridiomycota</taxon>
        <taxon>Chytridiomycota incertae sedis</taxon>
        <taxon>Chytridiomycetes</taxon>
        <taxon>Spizellomycetales</taxon>
        <taxon>Powellomycetaceae</taxon>
        <taxon>Geranomyces</taxon>
    </lineage>
</organism>
<keyword evidence="2" id="KW-1133">Transmembrane helix</keyword>
<evidence type="ECO:0000256" key="2">
    <source>
        <dbReference type="SAM" id="Phobius"/>
    </source>
</evidence>
<evidence type="ECO:0000313" key="3">
    <source>
        <dbReference type="EMBL" id="KAJ3182063.1"/>
    </source>
</evidence>
<dbReference type="EMBL" id="JADGJQ010000010">
    <property type="protein sequence ID" value="KAJ3182063.1"/>
    <property type="molecule type" value="Genomic_DNA"/>
</dbReference>
<proteinExistence type="predicted"/>
<accession>A0AAD5TNM2</accession>
<name>A0AAD5TNM2_9FUNG</name>
<dbReference type="AlphaFoldDB" id="A0AAD5TNM2"/>
<keyword evidence="4" id="KW-1185">Reference proteome</keyword>
<comment type="caution">
    <text evidence="3">The sequence shown here is derived from an EMBL/GenBank/DDBJ whole genome shotgun (WGS) entry which is preliminary data.</text>
</comment>